<dbReference type="OrthoDB" id="9811998at2"/>
<dbReference type="Gene3D" id="3.40.30.10">
    <property type="entry name" value="Glutaredoxin"/>
    <property type="match status" value="1"/>
</dbReference>
<proteinExistence type="inferred from homology"/>
<evidence type="ECO:0000256" key="5">
    <source>
        <dbReference type="SAM" id="Phobius"/>
    </source>
</evidence>
<evidence type="ECO:0000256" key="3">
    <source>
        <dbReference type="PIRSR" id="PIRSR603782-1"/>
    </source>
</evidence>
<evidence type="ECO:0000313" key="7">
    <source>
        <dbReference type="EMBL" id="VVM05158.1"/>
    </source>
</evidence>
<organism evidence="7 8">
    <name type="scientific">Methylacidimicrobium tartarophylax</name>
    <dbReference type="NCBI Taxonomy" id="1041768"/>
    <lineage>
        <taxon>Bacteria</taxon>
        <taxon>Pseudomonadati</taxon>
        <taxon>Verrucomicrobiota</taxon>
        <taxon>Methylacidimicrobium</taxon>
    </lineage>
</organism>
<dbReference type="Pfam" id="PF02630">
    <property type="entry name" value="SCO1-SenC"/>
    <property type="match status" value="1"/>
</dbReference>
<sequence length="231" mass="25123">MSETARPRFGIGLIPFGLATAVVLSLFLSLGYYALLHRKQGAASLPVLRRVQPFSLTDQSGKTVTREDFQGKVWVADFIYTSCPGPCPAETLRMKEVQDLVANLPNVRLVSISVDPGTDTPTVLQRYADAHGADPAKWVFLTGGVKEIWRLASESFAFAVGENPPSRPAEEGPVFHSTQFALVDQAGRIRSYYDGLKSGTPARVAQDIRQLLDEQPEAARATVPPSPVGDR</sequence>
<reference evidence="7 8" key="1">
    <citation type="submission" date="2019-09" db="EMBL/GenBank/DDBJ databases">
        <authorList>
            <person name="Cremers G."/>
        </authorList>
    </citation>
    <scope>NUCLEOTIDE SEQUENCE [LARGE SCALE GENOMIC DNA]</scope>
    <source>
        <strain evidence="7">4A</strain>
    </source>
</reference>
<comment type="similarity">
    <text evidence="1">Belongs to the SCO1/2 family.</text>
</comment>
<dbReference type="PANTHER" id="PTHR12151">
    <property type="entry name" value="ELECTRON TRANSPORT PROTIN SCO1/SENC FAMILY MEMBER"/>
    <property type="match status" value="1"/>
</dbReference>
<keyword evidence="5" id="KW-0812">Transmembrane</keyword>
<feature type="transmembrane region" description="Helical" evidence="5">
    <location>
        <begin position="12"/>
        <end position="35"/>
    </location>
</feature>
<evidence type="ECO:0000256" key="1">
    <source>
        <dbReference type="ARBA" id="ARBA00010996"/>
    </source>
</evidence>
<feature type="disulfide bond" description="Redox-active" evidence="4">
    <location>
        <begin position="83"/>
        <end position="87"/>
    </location>
</feature>
<keyword evidence="2 3" id="KW-0186">Copper</keyword>
<gene>
    <name evidence="7" type="primary">ypmQ</name>
    <name evidence="7" type="ORF">MAMT_00492</name>
</gene>
<dbReference type="Proteomes" id="UP000334923">
    <property type="component" value="Unassembled WGS sequence"/>
</dbReference>
<feature type="domain" description="Thioredoxin" evidence="6">
    <location>
        <begin position="45"/>
        <end position="217"/>
    </location>
</feature>
<dbReference type="PANTHER" id="PTHR12151:SF25">
    <property type="entry name" value="LINALOOL DEHYDRATASE_ISOMERASE DOMAIN-CONTAINING PROTEIN"/>
    <property type="match status" value="1"/>
</dbReference>
<dbReference type="InterPro" id="IPR003782">
    <property type="entry name" value="SCO1/SenC"/>
</dbReference>
<dbReference type="SUPFAM" id="SSF52833">
    <property type="entry name" value="Thioredoxin-like"/>
    <property type="match status" value="1"/>
</dbReference>
<evidence type="ECO:0000256" key="4">
    <source>
        <dbReference type="PIRSR" id="PIRSR603782-2"/>
    </source>
</evidence>
<dbReference type="GO" id="GO:0046872">
    <property type="term" value="F:metal ion binding"/>
    <property type="evidence" value="ECO:0007669"/>
    <property type="project" value="UniProtKB-KW"/>
</dbReference>
<evidence type="ECO:0000313" key="8">
    <source>
        <dbReference type="Proteomes" id="UP000334923"/>
    </source>
</evidence>
<dbReference type="RefSeq" id="WP_142659349.1">
    <property type="nucleotide sequence ID" value="NZ_CABFVA020000015.1"/>
</dbReference>
<dbReference type="PROSITE" id="PS51352">
    <property type="entry name" value="THIOREDOXIN_2"/>
    <property type="match status" value="1"/>
</dbReference>
<dbReference type="InterPro" id="IPR036249">
    <property type="entry name" value="Thioredoxin-like_sf"/>
</dbReference>
<name>A0A5E6MA29_9BACT</name>
<accession>A0A5E6MA29</accession>
<keyword evidence="8" id="KW-1185">Reference proteome</keyword>
<dbReference type="CDD" id="cd02968">
    <property type="entry name" value="SCO"/>
    <property type="match status" value="1"/>
</dbReference>
<keyword evidence="5" id="KW-0472">Membrane</keyword>
<evidence type="ECO:0000256" key="2">
    <source>
        <dbReference type="ARBA" id="ARBA00023008"/>
    </source>
</evidence>
<feature type="binding site" evidence="3">
    <location>
        <position position="176"/>
    </location>
    <ligand>
        <name>Cu cation</name>
        <dbReference type="ChEBI" id="CHEBI:23378"/>
    </ligand>
</feature>
<dbReference type="InterPro" id="IPR013766">
    <property type="entry name" value="Thioredoxin_domain"/>
</dbReference>
<keyword evidence="3" id="KW-0479">Metal-binding</keyword>
<feature type="binding site" evidence="3">
    <location>
        <position position="83"/>
    </location>
    <ligand>
        <name>Cu cation</name>
        <dbReference type="ChEBI" id="CHEBI:23378"/>
    </ligand>
</feature>
<protein>
    <submittedName>
        <fullName evidence="7">SCO1 protein</fullName>
    </submittedName>
</protein>
<feature type="binding site" evidence="3">
    <location>
        <position position="87"/>
    </location>
    <ligand>
        <name>Cu cation</name>
        <dbReference type="ChEBI" id="CHEBI:23378"/>
    </ligand>
</feature>
<keyword evidence="4" id="KW-1015">Disulfide bond</keyword>
<dbReference type="EMBL" id="CABFVA020000015">
    <property type="protein sequence ID" value="VVM05158.1"/>
    <property type="molecule type" value="Genomic_DNA"/>
</dbReference>
<dbReference type="AlphaFoldDB" id="A0A5E6MA29"/>
<keyword evidence="5" id="KW-1133">Transmembrane helix</keyword>
<evidence type="ECO:0000259" key="6">
    <source>
        <dbReference type="PROSITE" id="PS51352"/>
    </source>
</evidence>